<accession>A0A519BPV6</accession>
<dbReference type="Proteomes" id="UP000319296">
    <property type="component" value="Unassembled WGS sequence"/>
</dbReference>
<feature type="non-terminal residue" evidence="1">
    <location>
        <position position="225"/>
    </location>
</feature>
<gene>
    <name evidence="1" type="ORF">EVG15_02370</name>
</gene>
<dbReference type="EMBL" id="SGBB01000002">
    <property type="protein sequence ID" value="RZD19302.1"/>
    <property type="molecule type" value="Genomic_DNA"/>
</dbReference>
<evidence type="ECO:0000313" key="1">
    <source>
        <dbReference type="EMBL" id="RZD19302.1"/>
    </source>
</evidence>
<protein>
    <recommendedName>
        <fullName evidence="3">Transposase (putative) YhgA-like domain-containing protein</fullName>
    </recommendedName>
</protein>
<comment type="caution">
    <text evidence="1">The sequence shown here is derived from an EMBL/GenBank/DDBJ whole genome shotgun (WGS) entry which is preliminary data.</text>
</comment>
<organism evidence="1 2">
    <name type="scientific">Candidatus Acididesulfobacter diazotrophicus</name>
    <dbReference type="NCBI Taxonomy" id="2597226"/>
    <lineage>
        <taxon>Bacteria</taxon>
        <taxon>Deltaproteobacteria</taxon>
        <taxon>Candidatus Acidulodesulfobacterales</taxon>
        <taxon>Candidatus Acididesulfobacter</taxon>
    </lineage>
</organism>
<proteinExistence type="predicted"/>
<evidence type="ECO:0008006" key="3">
    <source>
        <dbReference type="Google" id="ProtNLM"/>
    </source>
</evidence>
<evidence type="ECO:0000313" key="2">
    <source>
        <dbReference type="Proteomes" id="UP000319296"/>
    </source>
</evidence>
<reference evidence="1 2" key="1">
    <citation type="journal article" date="2019" name="ISME J.">
        <title>Insights into ecological role of a new deltaproteobacterial order Candidatus Acidulodesulfobacterales by metagenomics and metatranscriptomics.</title>
        <authorList>
            <person name="Tan S."/>
            <person name="Liu J."/>
            <person name="Fang Y."/>
            <person name="Hedlund B.P."/>
            <person name="Lian Z.H."/>
            <person name="Huang L.Y."/>
            <person name="Li J.T."/>
            <person name="Huang L.N."/>
            <person name="Li W.J."/>
            <person name="Jiang H.C."/>
            <person name="Dong H.L."/>
            <person name="Shu W.S."/>
        </authorList>
    </citation>
    <scope>NUCLEOTIDE SEQUENCE [LARGE SCALE GENOMIC DNA]</scope>
    <source>
        <strain evidence="1">AP1</strain>
    </source>
</reference>
<name>A0A519BPV6_9DELT</name>
<dbReference type="AlphaFoldDB" id="A0A519BPV6"/>
<sequence>MPDNSGFNFKYDRTLKDILKSVPKKFVEILTGKKAIEFLDTNFPKVEELKADLLVKLEGGDIFHLELQTANDSLIPVRMLKYYTYLYSSYNKEPLQTVLYIGNNSLNMPDSIRNKHLSFDYELKNIKDINCIDLLNSDDLNDNILSILCKTDDTKALILEITSRIAKLNKNDIEDYKLKLKNLLHLRPDIIKIVKELEENKMPITINLEDDPFYLEGKAEGKAEG</sequence>